<dbReference type="Proteomes" id="UP000077245">
    <property type="component" value="Unassembled WGS sequence"/>
</dbReference>
<dbReference type="EC" id="2.7.11.1" evidence="2"/>
<dbReference type="EMBL" id="LWMV01000136">
    <property type="protein sequence ID" value="KZX13847.1"/>
    <property type="molecule type" value="Genomic_DNA"/>
</dbReference>
<keyword evidence="6" id="KW-0547">Nucleotide-binding</keyword>
<dbReference type="PATRIC" id="fig|49547.3.peg.717"/>
<keyword evidence="3" id="KW-0723">Serine/threonine-protein kinase</keyword>
<dbReference type="InterPro" id="IPR011009">
    <property type="entry name" value="Kinase-like_dom_sf"/>
</dbReference>
<dbReference type="PANTHER" id="PTHR45723">
    <property type="entry name" value="SERINE/THREONINE-PROTEIN KINASE RIO1"/>
    <property type="match status" value="1"/>
</dbReference>
<dbReference type="STRING" id="49547.MBCUR_06730"/>
<name>A0A166CFH5_9EURY</name>
<evidence type="ECO:0000256" key="1">
    <source>
        <dbReference type="ARBA" id="ARBA00009196"/>
    </source>
</evidence>
<keyword evidence="7" id="KW-0418">Kinase</keyword>
<comment type="similarity">
    <text evidence="1">Belongs to the protein kinase superfamily. RIO-type Ser/Thr kinase family.</text>
</comment>
<evidence type="ECO:0000256" key="6">
    <source>
        <dbReference type="ARBA" id="ARBA00022741"/>
    </source>
</evidence>
<evidence type="ECO:0000256" key="7">
    <source>
        <dbReference type="ARBA" id="ARBA00022777"/>
    </source>
</evidence>
<comment type="caution">
    <text evidence="13">The sequence shown here is derived from an EMBL/GenBank/DDBJ whole genome shotgun (WGS) entry which is preliminary data.</text>
</comment>
<feature type="domain" description="RIO kinase" evidence="12">
    <location>
        <begin position="23"/>
        <end position="257"/>
    </location>
</feature>
<accession>A0A166CFH5</accession>
<gene>
    <name evidence="13" type="ORF">MBCUR_06730</name>
</gene>
<dbReference type="Gene3D" id="1.10.510.10">
    <property type="entry name" value="Transferase(Phosphotransferase) domain 1"/>
    <property type="match status" value="1"/>
</dbReference>
<comment type="catalytic activity">
    <reaction evidence="10">
        <text>L-threonyl-[protein] + ATP = O-phospho-L-threonyl-[protein] + ADP + H(+)</text>
        <dbReference type="Rhea" id="RHEA:46608"/>
        <dbReference type="Rhea" id="RHEA-COMP:11060"/>
        <dbReference type="Rhea" id="RHEA-COMP:11605"/>
        <dbReference type="ChEBI" id="CHEBI:15378"/>
        <dbReference type="ChEBI" id="CHEBI:30013"/>
        <dbReference type="ChEBI" id="CHEBI:30616"/>
        <dbReference type="ChEBI" id="CHEBI:61977"/>
        <dbReference type="ChEBI" id="CHEBI:456216"/>
        <dbReference type="EC" id="2.7.11.1"/>
    </reaction>
</comment>
<organism evidence="13 14">
    <name type="scientific">Methanobrevibacter curvatus</name>
    <dbReference type="NCBI Taxonomy" id="49547"/>
    <lineage>
        <taxon>Archaea</taxon>
        <taxon>Methanobacteriati</taxon>
        <taxon>Methanobacteriota</taxon>
        <taxon>Methanomada group</taxon>
        <taxon>Methanobacteria</taxon>
        <taxon>Methanobacteriales</taxon>
        <taxon>Methanobacteriaceae</taxon>
        <taxon>Methanobrevibacter</taxon>
    </lineage>
</organism>
<evidence type="ECO:0000313" key="14">
    <source>
        <dbReference type="Proteomes" id="UP000077245"/>
    </source>
</evidence>
<evidence type="ECO:0000256" key="10">
    <source>
        <dbReference type="ARBA" id="ARBA00047899"/>
    </source>
</evidence>
<sequence>MDDKITKADKAMGKLESQKRFKGDEDRRVGSEIFDKSTLETLYKLGKQGYLDLLNGAISTGKEANVLKGLDDDGSFIAVKIYRITTSDFKKMQYYIQGDPRFKISSNNKRQLVHAWVNKEFRNLKRLYEAKVNVPKPIAALNNVLLIEFIGDEDGDPAQPTKNKAPLNPEDFFQKLLFEWKNFIFQGKLIHGDLSTYNILNYKEYPVIIDVSQAVVLDHIIAPELLKRDITNLTKEFKHLGLDIDEDYVKDAINFKEVFKK</sequence>
<evidence type="ECO:0000256" key="3">
    <source>
        <dbReference type="ARBA" id="ARBA00022527"/>
    </source>
</evidence>
<proteinExistence type="inferred from homology"/>
<evidence type="ECO:0000256" key="5">
    <source>
        <dbReference type="ARBA" id="ARBA00022723"/>
    </source>
</evidence>
<dbReference type="Gene3D" id="3.30.200.20">
    <property type="entry name" value="Phosphorylase Kinase, domain 1"/>
    <property type="match status" value="1"/>
</dbReference>
<keyword evidence="14" id="KW-1185">Reference proteome</keyword>
<dbReference type="Pfam" id="PF01163">
    <property type="entry name" value="RIO1"/>
    <property type="match status" value="1"/>
</dbReference>
<evidence type="ECO:0000259" key="12">
    <source>
        <dbReference type="SMART" id="SM00090"/>
    </source>
</evidence>
<dbReference type="GO" id="GO:0005524">
    <property type="term" value="F:ATP binding"/>
    <property type="evidence" value="ECO:0007669"/>
    <property type="project" value="UniProtKB-KW"/>
</dbReference>
<keyword evidence="4" id="KW-0808">Transferase</keyword>
<evidence type="ECO:0000313" key="13">
    <source>
        <dbReference type="EMBL" id="KZX13847.1"/>
    </source>
</evidence>
<keyword evidence="8" id="KW-0067">ATP-binding</keyword>
<evidence type="ECO:0000256" key="4">
    <source>
        <dbReference type="ARBA" id="ARBA00022679"/>
    </source>
</evidence>
<evidence type="ECO:0000256" key="11">
    <source>
        <dbReference type="ARBA" id="ARBA00048679"/>
    </source>
</evidence>
<dbReference type="OrthoDB" id="31344at2157"/>
<dbReference type="AlphaFoldDB" id="A0A166CFH5"/>
<dbReference type="SUPFAM" id="SSF56112">
    <property type="entry name" value="Protein kinase-like (PK-like)"/>
    <property type="match status" value="1"/>
</dbReference>
<reference evidence="13 14" key="1">
    <citation type="submission" date="2016-04" db="EMBL/GenBank/DDBJ databases">
        <title>Genome sequence of Methanobrevibacter curvatus DSM 11111.</title>
        <authorList>
            <person name="Poehlein A."/>
            <person name="Seedorf H."/>
            <person name="Daniel R."/>
        </authorList>
    </citation>
    <scope>NUCLEOTIDE SEQUENCE [LARGE SCALE GENOMIC DNA]</scope>
    <source>
        <strain evidence="13 14">DSM 11111</strain>
    </source>
</reference>
<keyword evidence="9" id="KW-0460">Magnesium</keyword>
<dbReference type="SMART" id="SM00090">
    <property type="entry name" value="RIO"/>
    <property type="match status" value="1"/>
</dbReference>
<dbReference type="CDD" id="cd05145">
    <property type="entry name" value="RIO1_like"/>
    <property type="match status" value="1"/>
</dbReference>
<keyword evidence="5" id="KW-0479">Metal-binding</keyword>
<evidence type="ECO:0000256" key="2">
    <source>
        <dbReference type="ARBA" id="ARBA00012513"/>
    </source>
</evidence>
<evidence type="ECO:0000256" key="8">
    <source>
        <dbReference type="ARBA" id="ARBA00022840"/>
    </source>
</evidence>
<dbReference type="GO" id="GO:0046872">
    <property type="term" value="F:metal ion binding"/>
    <property type="evidence" value="ECO:0007669"/>
    <property type="project" value="UniProtKB-KW"/>
</dbReference>
<dbReference type="RefSeq" id="WP_067090197.1">
    <property type="nucleotide sequence ID" value="NZ_LWMV01000136.1"/>
</dbReference>
<dbReference type="InterPro" id="IPR018934">
    <property type="entry name" value="RIO_dom"/>
</dbReference>
<comment type="catalytic activity">
    <reaction evidence="11">
        <text>L-seryl-[protein] + ATP = O-phospho-L-seryl-[protein] + ADP + H(+)</text>
        <dbReference type="Rhea" id="RHEA:17989"/>
        <dbReference type="Rhea" id="RHEA-COMP:9863"/>
        <dbReference type="Rhea" id="RHEA-COMP:11604"/>
        <dbReference type="ChEBI" id="CHEBI:15378"/>
        <dbReference type="ChEBI" id="CHEBI:29999"/>
        <dbReference type="ChEBI" id="CHEBI:30616"/>
        <dbReference type="ChEBI" id="CHEBI:83421"/>
        <dbReference type="ChEBI" id="CHEBI:456216"/>
        <dbReference type="EC" id="2.7.11.1"/>
    </reaction>
</comment>
<protein>
    <recommendedName>
        <fullName evidence="2">non-specific serine/threonine protein kinase</fullName>
        <ecNumber evidence="2">2.7.11.1</ecNumber>
    </recommendedName>
</protein>
<evidence type="ECO:0000256" key="9">
    <source>
        <dbReference type="ARBA" id="ARBA00022842"/>
    </source>
</evidence>
<dbReference type="GO" id="GO:0004674">
    <property type="term" value="F:protein serine/threonine kinase activity"/>
    <property type="evidence" value="ECO:0007669"/>
    <property type="project" value="UniProtKB-KW"/>
</dbReference>
<dbReference type="InterPro" id="IPR051272">
    <property type="entry name" value="RIO-type_Ser/Thr_kinase"/>
</dbReference>
<dbReference type="InterPro" id="IPR000687">
    <property type="entry name" value="RIO_kinase"/>
</dbReference>